<dbReference type="GO" id="GO:0016787">
    <property type="term" value="F:hydrolase activity"/>
    <property type="evidence" value="ECO:0007669"/>
    <property type="project" value="UniProtKB-KW"/>
</dbReference>
<feature type="compositionally biased region" description="Acidic residues" evidence="13">
    <location>
        <begin position="864"/>
        <end position="887"/>
    </location>
</feature>
<keyword evidence="9" id="KW-0809">Transit peptide</keyword>
<evidence type="ECO:0000313" key="16">
    <source>
        <dbReference type="Proteomes" id="UP000091956"/>
    </source>
</evidence>
<evidence type="ECO:0000256" key="12">
    <source>
        <dbReference type="ARBA" id="ARBA00071444"/>
    </source>
</evidence>
<evidence type="ECO:0000313" key="15">
    <source>
        <dbReference type="EMBL" id="OBT95586.1"/>
    </source>
</evidence>
<organism evidence="15 16">
    <name type="scientific">Pseudogymnoascus verrucosus</name>
    <dbReference type="NCBI Taxonomy" id="342668"/>
    <lineage>
        <taxon>Eukaryota</taxon>
        <taxon>Fungi</taxon>
        <taxon>Dikarya</taxon>
        <taxon>Ascomycota</taxon>
        <taxon>Pezizomycotina</taxon>
        <taxon>Leotiomycetes</taxon>
        <taxon>Thelebolales</taxon>
        <taxon>Thelebolaceae</taxon>
        <taxon>Pseudogymnoascus</taxon>
    </lineage>
</organism>
<protein>
    <recommendedName>
        <fullName evidence="12">ATP-dependent RNA helicase SUV3, mitochondrial</fullName>
        <ecNumber evidence="4">3.6.4.13</ecNumber>
    </recommendedName>
</protein>
<evidence type="ECO:0000256" key="4">
    <source>
        <dbReference type="ARBA" id="ARBA00012552"/>
    </source>
</evidence>
<feature type="compositionally biased region" description="Basic and acidic residues" evidence="13">
    <location>
        <begin position="60"/>
        <end position="69"/>
    </location>
</feature>
<feature type="compositionally biased region" description="Basic and acidic residues" evidence="13">
    <location>
        <begin position="94"/>
        <end position="105"/>
    </location>
</feature>
<keyword evidence="7 15" id="KW-0347">Helicase</keyword>
<evidence type="ECO:0000256" key="11">
    <source>
        <dbReference type="ARBA" id="ARBA00047984"/>
    </source>
</evidence>
<dbReference type="InterPro" id="IPR022192">
    <property type="entry name" value="SUV3_C"/>
</dbReference>
<dbReference type="FunFam" id="3.40.50.300:FF:001549">
    <property type="entry name" value="SUV3p ATP-dependent RNA helicase"/>
    <property type="match status" value="1"/>
</dbReference>
<dbReference type="InterPro" id="IPR041082">
    <property type="entry name" value="Suv3_C_1"/>
</dbReference>
<dbReference type="GO" id="GO:0003724">
    <property type="term" value="F:RNA helicase activity"/>
    <property type="evidence" value="ECO:0007669"/>
    <property type="project" value="UniProtKB-EC"/>
</dbReference>
<evidence type="ECO:0000256" key="2">
    <source>
        <dbReference type="ARBA" id="ARBA00001946"/>
    </source>
</evidence>
<dbReference type="PANTHER" id="PTHR12131">
    <property type="entry name" value="ATP-DEPENDENT RNA AND DNA HELICASE"/>
    <property type="match status" value="1"/>
</dbReference>
<evidence type="ECO:0000256" key="8">
    <source>
        <dbReference type="ARBA" id="ARBA00022840"/>
    </source>
</evidence>
<dbReference type="GeneID" id="28839342"/>
<accession>A0A1B8GIG4</accession>
<sequence>MVLATQRGGACFFCTFRSAELRFIRPATTNVKRHFSTGRVQSGILDDLLSPSRNPPPVTRTEKRDTERRLRGKRKGDRHAIYDGSNSRGFAPANKERKREPKNDPVTRIPGRGAHSLFLGPDDVTRSSDRRQIPIRIPQAASHSIFSGSSHRRGYAYIPLETIHKRILGEFKDLRYEISQAYDPQGPAGSNSDGFTGLATVEEFNKVADDFAASLTRSYVAADPKSQQNPRKNPTGRDKLSKASNAEGSGVNNSDEASLFNELRQVLIIDPYDLPGRLKYLFTKFICDAKVSPQTLRQQQKFVDLRYPIEWFPATRALQRKVHLHVGPTNSGKTYHALQRLEQAESGLYAGPLRLLAHEVYSRLNAKGKPCSLITGEERRFPEGPTPTMSSCTVEMVPLNTEVEVAVIDEIQMISDGYRGWAWTQAFLGVRAREIHICGELRTIPLIQNLCKLMGDELTVHRYERLTPLECMGKSLHGKLDKLKKGDCIILFSRVAIHAMKKEVERATGKRCAVVYGSLPPETRAQQAALFNDPDNEYDYLVASDAVGMGLNLAIRRVIFETLSKFDGKSHRNIPISEIKQIAGRAGRYKTAAEAIKKKDGPAGEVSRQVERNVGLATTLDAVDHSLLKSAMGTDVEPLKTAGIFPPSTILQKFAAYFPKGTPLSYIMLRLNEFATLNPMFTLCDFNEQLLLADMIEPFNLTLQDQLVFIAAPANVKRREQRPIIEALAAIIANRSATDLLEIPALNLELLDETRTEGKEYLSKLEALHQGITLYLWLSYRFAGVFRSQALAFHIKSLVEEKINESLANVPFEENRRRMLQALKLKALQKQAEKEALMAPAVETETPTPMSYEDEDRQEPLIDAADEEAISEEAVADEAEDDDEYVEEPSNIPNAEKTGGDS</sequence>
<feature type="region of interest" description="Disordered" evidence="13">
    <location>
        <begin position="839"/>
        <end position="902"/>
    </location>
</feature>
<dbReference type="InterPro" id="IPR027417">
    <property type="entry name" value="P-loop_NTPase"/>
</dbReference>
<evidence type="ECO:0000256" key="10">
    <source>
        <dbReference type="ARBA" id="ARBA00023128"/>
    </source>
</evidence>
<keyword evidence="8" id="KW-0067">ATP-binding</keyword>
<comment type="subcellular location">
    <subcellularLocation>
        <location evidence="3">Mitochondrion</location>
    </subcellularLocation>
</comment>
<evidence type="ECO:0000256" key="7">
    <source>
        <dbReference type="ARBA" id="ARBA00022806"/>
    </source>
</evidence>
<proteinExistence type="predicted"/>
<feature type="domain" description="Helicase C-terminal" evidence="14">
    <location>
        <begin position="475"/>
        <end position="631"/>
    </location>
</feature>
<evidence type="ECO:0000256" key="3">
    <source>
        <dbReference type="ARBA" id="ARBA00004173"/>
    </source>
</evidence>
<dbReference type="CDD" id="cd17913">
    <property type="entry name" value="DEXQc_Suv3"/>
    <property type="match status" value="1"/>
</dbReference>
<reference evidence="16" key="2">
    <citation type="journal article" date="2018" name="Nat. Commun.">
        <title>Extreme sensitivity to ultraviolet light in the fungal pathogen causing white-nose syndrome of bats.</title>
        <authorList>
            <person name="Palmer J.M."/>
            <person name="Drees K.P."/>
            <person name="Foster J.T."/>
            <person name="Lindner D.L."/>
        </authorList>
    </citation>
    <scope>NUCLEOTIDE SEQUENCE [LARGE SCALE GENOMIC DNA]</scope>
    <source>
        <strain evidence="16">UAMH 10579</strain>
    </source>
</reference>
<feature type="compositionally biased region" description="Polar residues" evidence="13">
    <location>
        <begin position="242"/>
        <end position="254"/>
    </location>
</feature>
<dbReference type="SUPFAM" id="SSF52540">
    <property type="entry name" value="P-loop containing nucleoside triphosphate hydrolases"/>
    <property type="match status" value="1"/>
</dbReference>
<evidence type="ECO:0000256" key="5">
    <source>
        <dbReference type="ARBA" id="ARBA00022741"/>
    </source>
</evidence>
<dbReference type="InterPro" id="IPR044774">
    <property type="entry name" value="Suv3_DEXQc"/>
</dbReference>
<dbReference type="InterPro" id="IPR050699">
    <property type="entry name" value="RNA-DNA_Helicase"/>
</dbReference>
<dbReference type="GO" id="GO:0045025">
    <property type="term" value="C:mitochondrial degradosome"/>
    <property type="evidence" value="ECO:0007669"/>
    <property type="project" value="TreeGrafter"/>
</dbReference>
<dbReference type="InterPro" id="IPR055206">
    <property type="entry name" value="DEXQc_SUV3"/>
</dbReference>
<dbReference type="AlphaFoldDB" id="A0A1B8GIG4"/>
<keyword evidence="10" id="KW-0496">Mitochondrion</keyword>
<dbReference type="Gene3D" id="3.40.50.300">
    <property type="entry name" value="P-loop containing nucleotide triphosphate hydrolases"/>
    <property type="match status" value="2"/>
</dbReference>
<dbReference type="GO" id="GO:0000965">
    <property type="term" value="P:mitochondrial RNA 3'-end processing"/>
    <property type="evidence" value="ECO:0007669"/>
    <property type="project" value="TreeGrafter"/>
</dbReference>
<dbReference type="GO" id="GO:0005524">
    <property type="term" value="F:ATP binding"/>
    <property type="evidence" value="ECO:0007669"/>
    <property type="project" value="UniProtKB-KW"/>
</dbReference>
<comment type="catalytic activity">
    <reaction evidence="11">
        <text>ATP + H2O = ADP + phosphate + H(+)</text>
        <dbReference type="Rhea" id="RHEA:13065"/>
        <dbReference type="ChEBI" id="CHEBI:15377"/>
        <dbReference type="ChEBI" id="CHEBI:15378"/>
        <dbReference type="ChEBI" id="CHEBI:30616"/>
        <dbReference type="ChEBI" id="CHEBI:43474"/>
        <dbReference type="ChEBI" id="CHEBI:456216"/>
        <dbReference type="EC" id="3.6.4.13"/>
    </reaction>
</comment>
<dbReference type="Gene3D" id="1.20.58.1080">
    <property type="match status" value="1"/>
</dbReference>
<dbReference type="RefSeq" id="XP_018129319.1">
    <property type="nucleotide sequence ID" value="XM_018275414.2"/>
</dbReference>
<dbReference type="STRING" id="342668.A0A1B8GIG4"/>
<evidence type="ECO:0000256" key="1">
    <source>
        <dbReference type="ARBA" id="ARBA00001936"/>
    </source>
</evidence>
<keyword evidence="5" id="KW-0547">Nucleotide-binding</keyword>
<dbReference type="FunFam" id="3.40.50.300:FF:000269">
    <property type="entry name" value="ATP-dependent RNA helicase SUPV3L1, mitochondrial"/>
    <property type="match status" value="1"/>
</dbReference>
<keyword evidence="16" id="KW-1185">Reference proteome</keyword>
<comment type="cofactor">
    <cofactor evidence="1">
        <name>Mn(2+)</name>
        <dbReference type="ChEBI" id="CHEBI:29035"/>
    </cofactor>
</comment>
<feature type="region of interest" description="Disordered" evidence="13">
    <location>
        <begin position="46"/>
        <end position="127"/>
    </location>
</feature>
<evidence type="ECO:0000256" key="9">
    <source>
        <dbReference type="ARBA" id="ARBA00022946"/>
    </source>
</evidence>
<keyword evidence="6" id="KW-0378">Hydrolase</keyword>
<dbReference type="PANTHER" id="PTHR12131:SF1">
    <property type="entry name" value="ATP-DEPENDENT RNA HELICASE SUPV3L1, MITOCHONDRIAL-RELATED"/>
    <property type="match status" value="1"/>
</dbReference>
<dbReference type="EC" id="3.6.4.13" evidence="4"/>
<evidence type="ECO:0000256" key="6">
    <source>
        <dbReference type="ARBA" id="ARBA00022801"/>
    </source>
</evidence>
<feature type="region of interest" description="Disordered" evidence="13">
    <location>
        <begin position="222"/>
        <end position="254"/>
    </location>
</feature>
<dbReference type="PROSITE" id="PS51194">
    <property type="entry name" value="HELICASE_CTER"/>
    <property type="match status" value="1"/>
</dbReference>
<dbReference type="Pfam" id="PF18147">
    <property type="entry name" value="Suv3_C_1"/>
    <property type="match status" value="1"/>
</dbReference>
<name>A0A1B8GIG4_9PEZI</name>
<comment type="cofactor">
    <cofactor evidence="2">
        <name>Mg(2+)</name>
        <dbReference type="ChEBI" id="CHEBI:18420"/>
    </cofactor>
</comment>
<dbReference type="Pfam" id="PF00271">
    <property type="entry name" value="Helicase_C"/>
    <property type="match status" value="1"/>
</dbReference>
<dbReference type="OrthoDB" id="6692397at2759"/>
<dbReference type="InterPro" id="IPR001650">
    <property type="entry name" value="Helicase_C-like"/>
</dbReference>
<reference evidence="15 16" key="1">
    <citation type="submission" date="2016-03" db="EMBL/GenBank/DDBJ databases">
        <title>Comparative genomics of Pseudogymnoascus destructans, the fungus causing white-nose syndrome of bats.</title>
        <authorList>
            <person name="Palmer J.M."/>
            <person name="Drees K.P."/>
            <person name="Foster J.T."/>
            <person name="Lindner D.L."/>
        </authorList>
    </citation>
    <scope>NUCLEOTIDE SEQUENCE [LARGE SCALE GENOMIC DNA]</scope>
    <source>
        <strain evidence="15 16">UAMH 10579</strain>
    </source>
</reference>
<dbReference type="FunFam" id="1.20.272.40:FF:000002">
    <property type="entry name" value="ATP-dependent RNA helicase SUV3, mitochondrial"/>
    <property type="match status" value="1"/>
</dbReference>
<gene>
    <name evidence="15" type="primary">SUV3</name>
    <name evidence="15" type="ORF">VE01_05956</name>
</gene>
<dbReference type="CDD" id="cd18805">
    <property type="entry name" value="SF2_C_suv3"/>
    <property type="match status" value="1"/>
</dbReference>
<dbReference type="Pfam" id="PF12513">
    <property type="entry name" value="SUV3_C"/>
    <property type="match status" value="1"/>
</dbReference>
<dbReference type="Proteomes" id="UP000091956">
    <property type="component" value="Unassembled WGS sequence"/>
</dbReference>
<dbReference type="SMART" id="SM00490">
    <property type="entry name" value="HELICc"/>
    <property type="match status" value="1"/>
</dbReference>
<dbReference type="EMBL" id="KV460234">
    <property type="protein sequence ID" value="OBT95586.1"/>
    <property type="molecule type" value="Genomic_DNA"/>
</dbReference>
<evidence type="ECO:0000256" key="13">
    <source>
        <dbReference type="SAM" id="MobiDB-lite"/>
    </source>
</evidence>
<evidence type="ECO:0000259" key="14">
    <source>
        <dbReference type="PROSITE" id="PS51194"/>
    </source>
</evidence>
<dbReference type="Gene3D" id="1.20.272.40">
    <property type="match status" value="1"/>
</dbReference>
<dbReference type="Pfam" id="PF22527">
    <property type="entry name" value="DEXQc_Suv3"/>
    <property type="match status" value="1"/>
</dbReference>